<dbReference type="Proteomes" id="UP001174691">
    <property type="component" value="Unassembled WGS sequence"/>
</dbReference>
<protein>
    <submittedName>
        <fullName evidence="5">Transcription factor TFIIIB component B</fullName>
    </submittedName>
</protein>
<keyword evidence="6" id="KW-1185">Reference proteome</keyword>
<dbReference type="AlphaFoldDB" id="A0AA38RKQ9"/>
<comment type="subcellular location">
    <subcellularLocation>
        <location evidence="1">Cytoplasm</location>
    </subcellularLocation>
</comment>
<gene>
    <name evidence="5" type="ORF">NKR19_g8716</name>
</gene>
<evidence type="ECO:0000313" key="6">
    <source>
        <dbReference type="Proteomes" id="UP001174691"/>
    </source>
</evidence>
<feature type="region of interest" description="Disordered" evidence="3">
    <location>
        <begin position="632"/>
        <end position="686"/>
    </location>
</feature>
<feature type="region of interest" description="Disordered" evidence="3">
    <location>
        <begin position="519"/>
        <end position="538"/>
    </location>
</feature>
<feature type="compositionally biased region" description="Basic residues" evidence="3">
    <location>
        <begin position="279"/>
        <end position="288"/>
    </location>
</feature>
<feature type="compositionally biased region" description="Basic and acidic residues" evidence="3">
    <location>
        <begin position="121"/>
        <end position="132"/>
    </location>
</feature>
<dbReference type="CDD" id="cd00167">
    <property type="entry name" value="SANT"/>
    <property type="match status" value="1"/>
</dbReference>
<reference evidence="5" key="1">
    <citation type="submission" date="2022-07" db="EMBL/GenBank/DDBJ databases">
        <title>Fungi with potential for degradation of polypropylene.</title>
        <authorList>
            <person name="Gostincar C."/>
        </authorList>
    </citation>
    <scope>NUCLEOTIDE SEQUENCE</scope>
    <source>
        <strain evidence="5">EXF-13287</strain>
    </source>
</reference>
<feature type="region of interest" description="Disordered" evidence="3">
    <location>
        <begin position="1"/>
        <end position="79"/>
    </location>
</feature>
<dbReference type="GO" id="GO:0000126">
    <property type="term" value="C:transcription factor TFIIIB complex"/>
    <property type="evidence" value="ECO:0007669"/>
    <property type="project" value="TreeGrafter"/>
</dbReference>
<dbReference type="SMART" id="SM00717">
    <property type="entry name" value="SANT"/>
    <property type="match status" value="1"/>
</dbReference>
<comment type="caution">
    <text evidence="5">The sequence shown here is derived from an EMBL/GenBank/DDBJ whole genome shotgun (WGS) entry which is preliminary data.</text>
</comment>
<feature type="compositionally biased region" description="Low complexity" evidence="3">
    <location>
        <begin position="133"/>
        <end position="200"/>
    </location>
</feature>
<dbReference type="Gene3D" id="1.20.58.1880">
    <property type="match status" value="1"/>
</dbReference>
<evidence type="ECO:0000256" key="2">
    <source>
        <dbReference type="ARBA" id="ARBA00022490"/>
    </source>
</evidence>
<proteinExistence type="predicted"/>
<organism evidence="5 6">
    <name type="scientific">Coniochaeta hoffmannii</name>
    <dbReference type="NCBI Taxonomy" id="91930"/>
    <lineage>
        <taxon>Eukaryota</taxon>
        <taxon>Fungi</taxon>
        <taxon>Dikarya</taxon>
        <taxon>Ascomycota</taxon>
        <taxon>Pezizomycotina</taxon>
        <taxon>Sordariomycetes</taxon>
        <taxon>Sordariomycetidae</taxon>
        <taxon>Coniochaetales</taxon>
        <taxon>Coniochaetaceae</taxon>
        <taxon>Coniochaeta</taxon>
    </lineage>
</organism>
<dbReference type="PRINTS" id="PR01574">
    <property type="entry name" value="TUBBYPROTEIN"/>
</dbReference>
<accession>A0AA38RKQ9</accession>
<sequence>MLKKKGGAGLKPKVPIRRHAAGSASQGPDRQPSKTPAPSSASRQPTPASTLSQIPAAEPVTTRTSSSSQSGPTNVVVNQAVAGAEQPVAVPDRVTAAGDVAQDAPPALESNALEGIALEEAEPHTTIDKGKEPATSVATSESATETPSSRIDAEPAASQPSAPAITTQSTTATPSTRSTRPTRRAAPQPRIPLPTAAPSAPAAPAPEPSTLATPGQVPTPASTTPQPAEPAQPDATAAPARPRAIQAATPPVESQANIQESIEATGDAEDNEPTAPASKPKRAPRKRKTAAETAEADGDAAPAPKRSRKKKAAAPAPEGENQEDNQGENRGEDADENQTEGGDSQPPAPAPKKRARKPRAQSAQSGGEGGETSTGSTKRGGFRHRSPTPEDAESQKVDQSQVTMGDLVKDLRIGRKFSRHDELLERQRMKKLKSKTNGSSTPAAGADAEGGGGSLPGSKAGTPAPTPGLPGGEASSSAPTRPLTEGAPQFQIIDGQIVVNQSTLQFDRHAAAAREAGELEEEVEDDFTHHTTSSTYLKRQQKPNHWTAVETETFYRGLRMFGTDFALLCRMFPGKNRRHVKLKFNREERAHPAKVNAALVGEKTVGIDLEEYKSHTGLEYKSVGEIEAEQARVEEEFEAEQRRAEEEARAEAKRRQEELFGKKEEVEKKKGKGRRKRDAGGFGLGG</sequence>
<dbReference type="InterPro" id="IPR001005">
    <property type="entry name" value="SANT/Myb"/>
</dbReference>
<feature type="region of interest" description="Disordered" evidence="3">
    <location>
        <begin position="93"/>
        <end position="485"/>
    </location>
</feature>
<feature type="compositionally biased region" description="Basic and acidic residues" evidence="3">
    <location>
        <begin position="632"/>
        <end position="668"/>
    </location>
</feature>
<feature type="domain" description="Myb-like" evidence="4">
    <location>
        <begin position="542"/>
        <end position="590"/>
    </location>
</feature>
<dbReference type="InterPro" id="IPR039467">
    <property type="entry name" value="TFIIIB_B''_Myb"/>
</dbReference>
<dbReference type="InterPro" id="IPR009057">
    <property type="entry name" value="Homeodomain-like_sf"/>
</dbReference>
<feature type="compositionally biased region" description="Low complexity" evidence="3">
    <location>
        <begin position="208"/>
        <end position="251"/>
    </location>
</feature>
<feature type="compositionally biased region" description="Polar residues" evidence="3">
    <location>
        <begin position="23"/>
        <end position="53"/>
    </location>
</feature>
<dbReference type="PANTHER" id="PTHR22929">
    <property type="entry name" value="RNA POLYMERASE III TRANSCRIPTION INITIATION FACTOR B"/>
    <property type="match status" value="1"/>
</dbReference>
<dbReference type="GO" id="GO:0070898">
    <property type="term" value="P:RNA polymerase III preinitiation complex assembly"/>
    <property type="evidence" value="ECO:0007669"/>
    <property type="project" value="TreeGrafter"/>
</dbReference>
<keyword evidence="2" id="KW-0963">Cytoplasm</keyword>
<evidence type="ECO:0000256" key="3">
    <source>
        <dbReference type="SAM" id="MobiDB-lite"/>
    </source>
</evidence>
<evidence type="ECO:0000259" key="4">
    <source>
        <dbReference type="SMART" id="SM00717"/>
    </source>
</evidence>
<feature type="compositionally biased region" description="Basic and acidic residues" evidence="3">
    <location>
        <begin position="407"/>
        <end position="427"/>
    </location>
</feature>
<evidence type="ECO:0000313" key="5">
    <source>
        <dbReference type="EMBL" id="KAJ9134238.1"/>
    </source>
</evidence>
<dbReference type="GO" id="GO:0005737">
    <property type="term" value="C:cytoplasm"/>
    <property type="evidence" value="ECO:0007669"/>
    <property type="project" value="UniProtKB-SubCell"/>
</dbReference>
<dbReference type="PANTHER" id="PTHR22929:SF0">
    <property type="entry name" value="TRANSCRIPTION FACTOR TFIIIB COMPONENT B'' HOMOLOG"/>
    <property type="match status" value="1"/>
</dbReference>
<dbReference type="InterPro" id="IPR005398">
    <property type="entry name" value="Tubby_N"/>
</dbReference>
<name>A0AA38RKQ9_9PEZI</name>
<dbReference type="SUPFAM" id="SSF46689">
    <property type="entry name" value="Homeodomain-like"/>
    <property type="match status" value="1"/>
</dbReference>
<dbReference type="Pfam" id="PF15963">
    <property type="entry name" value="Myb_DNA-bind_7"/>
    <property type="match status" value="1"/>
</dbReference>
<feature type="compositionally biased region" description="Polar residues" evidence="3">
    <location>
        <begin position="252"/>
        <end position="262"/>
    </location>
</feature>
<dbReference type="GO" id="GO:0001156">
    <property type="term" value="F:TFIIIC-class transcription factor complex binding"/>
    <property type="evidence" value="ECO:0007669"/>
    <property type="project" value="TreeGrafter"/>
</dbReference>
<feature type="compositionally biased region" description="Polar residues" evidence="3">
    <location>
        <begin position="61"/>
        <end position="77"/>
    </location>
</feature>
<evidence type="ECO:0000256" key="1">
    <source>
        <dbReference type="ARBA" id="ARBA00004496"/>
    </source>
</evidence>
<dbReference type="EMBL" id="JANBVN010000185">
    <property type="protein sequence ID" value="KAJ9134238.1"/>
    <property type="molecule type" value="Genomic_DNA"/>
</dbReference>